<evidence type="ECO:0000256" key="4">
    <source>
        <dbReference type="SAM" id="Phobius"/>
    </source>
</evidence>
<protein>
    <submittedName>
        <fullName evidence="5">Glycoside hydrolase family 25 protein</fullName>
    </submittedName>
</protein>
<gene>
    <name evidence="5" type="ORF">AAEO59_03835</name>
</gene>
<dbReference type="SUPFAM" id="SSF51445">
    <property type="entry name" value="(Trans)glycosidases"/>
    <property type="match status" value="1"/>
</dbReference>
<keyword evidence="6" id="KW-1185">Reference proteome</keyword>
<accession>A0ABU9HJV2</accession>
<evidence type="ECO:0000256" key="2">
    <source>
        <dbReference type="ARBA" id="ARBA00022801"/>
    </source>
</evidence>
<evidence type="ECO:0000256" key="3">
    <source>
        <dbReference type="ARBA" id="ARBA00023295"/>
    </source>
</evidence>
<keyword evidence="3" id="KW-0326">Glycosidase</keyword>
<dbReference type="PANTHER" id="PTHR34135:SF2">
    <property type="entry name" value="LYSOZYME"/>
    <property type="match status" value="1"/>
</dbReference>
<dbReference type="PROSITE" id="PS51904">
    <property type="entry name" value="GLYCOSYL_HYDROL_F25_2"/>
    <property type="match status" value="1"/>
</dbReference>
<dbReference type="PANTHER" id="PTHR34135">
    <property type="entry name" value="LYSOZYME"/>
    <property type="match status" value="1"/>
</dbReference>
<dbReference type="Proteomes" id="UP001398556">
    <property type="component" value="Unassembled WGS sequence"/>
</dbReference>
<keyword evidence="4" id="KW-1133">Transmembrane helix</keyword>
<dbReference type="CDD" id="cd06524">
    <property type="entry name" value="GH25_YegX-like"/>
    <property type="match status" value="1"/>
</dbReference>
<dbReference type="InterPro" id="IPR018077">
    <property type="entry name" value="Glyco_hydro_fam25_subgr"/>
</dbReference>
<dbReference type="Pfam" id="PF01183">
    <property type="entry name" value="Glyco_hydro_25"/>
    <property type="match status" value="1"/>
</dbReference>
<proteinExistence type="inferred from homology"/>
<keyword evidence="4" id="KW-0472">Membrane</keyword>
<dbReference type="Gene3D" id="3.20.20.80">
    <property type="entry name" value="Glycosidases"/>
    <property type="match status" value="1"/>
</dbReference>
<name>A0ABU9HJV2_9FLAO</name>
<comment type="similarity">
    <text evidence="1">Belongs to the glycosyl hydrolase 25 family.</text>
</comment>
<dbReference type="InterPro" id="IPR017853">
    <property type="entry name" value="GH"/>
</dbReference>
<sequence>MAKQNNRRRTTTSRKPKKKPSVLKIKLVKIGLVAVSIMLFLGVVYHYRNGLAYYFSFKTDKVLDKNAKEKQLSDVRNYQVLEKNEGKAIGIDVSEYQDEIDWSEVETLDDYELSFVFVRATVGNDRLDKRFEENWFQTKENKLIRGAYHYYRPNENSLEQAELFIKTVRLEKGDLPPVLDIEKLPENQSMERLKVGLKRWLVMVEAHYKVKPIIYTSERYYDDFLKKEFSDYLFWIANYNFYREKIEEDWLFWQFTEKASVSGIKGNVDVNIFNGDLEQLQFITKE</sequence>
<organism evidence="5 6">
    <name type="scientific">Flavobacterium flavipallidum</name>
    <dbReference type="NCBI Taxonomy" id="3139140"/>
    <lineage>
        <taxon>Bacteria</taxon>
        <taxon>Pseudomonadati</taxon>
        <taxon>Bacteroidota</taxon>
        <taxon>Flavobacteriia</taxon>
        <taxon>Flavobacteriales</taxon>
        <taxon>Flavobacteriaceae</taxon>
        <taxon>Flavobacterium</taxon>
    </lineage>
</organism>
<keyword evidence="2 5" id="KW-0378">Hydrolase</keyword>
<evidence type="ECO:0000256" key="1">
    <source>
        <dbReference type="ARBA" id="ARBA00010646"/>
    </source>
</evidence>
<dbReference type="InterPro" id="IPR002053">
    <property type="entry name" value="Glyco_hydro_25"/>
</dbReference>
<feature type="transmembrane region" description="Helical" evidence="4">
    <location>
        <begin position="27"/>
        <end position="47"/>
    </location>
</feature>
<keyword evidence="4" id="KW-0812">Transmembrane</keyword>
<dbReference type="RefSeq" id="WP_341699417.1">
    <property type="nucleotide sequence ID" value="NZ_JBBYHU010000004.1"/>
</dbReference>
<dbReference type="GO" id="GO:0016787">
    <property type="term" value="F:hydrolase activity"/>
    <property type="evidence" value="ECO:0007669"/>
    <property type="project" value="UniProtKB-KW"/>
</dbReference>
<evidence type="ECO:0000313" key="5">
    <source>
        <dbReference type="EMBL" id="MEL1240174.1"/>
    </source>
</evidence>
<dbReference type="EMBL" id="JBBYHU010000004">
    <property type="protein sequence ID" value="MEL1240174.1"/>
    <property type="molecule type" value="Genomic_DNA"/>
</dbReference>
<comment type="caution">
    <text evidence="5">The sequence shown here is derived from an EMBL/GenBank/DDBJ whole genome shotgun (WGS) entry which is preliminary data.</text>
</comment>
<reference evidence="5 6" key="1">
    <citation type="submission" date="2024-04" db="EMBL/GenBank/DDBJ databases">
        <title>Flavobacterium sp. DGU99 16S ribosomal RNA gene Genome sequencing and assembly.</title>
        <authorList>
            <person name="Park S."/>
        </authorList>
    </citation>
    <scope>NUCLEOTIDE SEQUENCE [LARGE SCALE GENOMIC DNA]</scope>
    <source>
        <strain evidence="5 6">DGU99</strain>
    </source>
</reference>
<evidence type="ECO:0000313" key="6">
    <source>
        <dbReference type="Proteomes" id="UP001398556"/>
    </source>
</evidence>
<dbReference type="SMART" id="SM00641">
    <property type="entry name" value="Glyco_25"/>
    <property type="match status" value="1"/>
</dbReference>